<reference evidence="1 2" key="1">
    <citation type="submission" date="2021-06" db="EMBL/GenBank/DDBJ databases">
        <title>Caerostris darwini draft genome.</title>
        <authorList>
            <person name="Kono N."/>
            <person name="Arakawa K."/>
        </authorList>
    </citation>
    <scope>NUCLEOTIDE SEQUENCE [LARGE SCALE GENOMIC DNA]</scope>
</reference>
<sequence>MCRQIDSLPMNRSTAKVRLINIGLDALNGLEERGGALLIGVGTFQGRVSRSSGKVRLQELLGSSSHLSLVVVEDAPEWGCEGIGLEGVVGDLINYFQMECGK</sequence>
<accession>A0AAV4RZR2</accession>
<evidence type="ECO:0000313" key="2">
    <source>
        <dbReference type="Proteomes" id="UP001054837"/>
    </source>
</evidence>
<dbReference type="EMBL" id="BPLQ01006978">
    <property type="protein sequence ID" value="GIY26872.1"/>
    <property type="molecule type" value="Genomic_DNA"/>
</dbReference>
<comment type="caution">
    <text evidence="1">The sequence shown here is derived from an EMBL/GenBank/DDBJ whole genome shotgun (WGS) entry which is preliminary data.</text>
</comment>
<organism evidence="1 2">
    <name type="scientific">Caerostris darwini</name>
    <dbReference type="NCBI Taxonomy" id="1538125"/>
    <lineage>
        <taxon>Eukaryota</taxon>
        <taxon>Metazoa</taxon>
        <taxon>Ecdysozoa</taxon>
        <taxon>Arthropoda</taxon>
        <taxon>Chelicerata</taxon>
        <taxon>Arachnida</taxon>
        <taxon>Araneae</taxon>
        <taxon>Araneomorphae</taxon>
        <taxon>Entelegynae</taxon>
        <taxon>Araneoidea</taxon>
        <taxon>Araneidae</taxon>
        <taxon>Caerostris</taxon>
    </lineage>
</organism>
<keyword evidence="2" id="KW-1185">Reference proteome</keyword>
<dbReference type="Proteomes" id="UP001054837">
    <property type="component" value="Unassembled WGS sequence"/>
</dbReference>
<protein>
    <submittedName>
        <fullName evidence="1">Uncharacterized protein</fullName>
    </submittedName>
</protein>
<evidence type="ECO:0000313" key="1">
    <source>
        <dbReference type="EMBL" id="GIY26872.1"/>
    </source>
</evidence>
<name>A0AAV4RZR2_9ARAC</name>
<gene>
    <name evidence="1" type="ORF">CDAR_480821</name>
</gene>
<proteinExistence type="predicted"/>
<dbReference type="AlphaFoldDB" id="A0AAV4RZR2"/>